<evidence type="ECO:0000256" key="2">
    <source>
        <dbReference type="SAM" id="MobiDB-lite"/>
    </source>
</evidence>
<dbReference type="InterPro" id="IPR010625">
    <property type="entry name" value="CHCH"/>
</dbReference>
<feature type="compositionally biased region" description="Polar residues" evidence="2">
    <location>
        <begin position="1"/>
        <end position="10"/>
    </location>
</feature>
<keyword evidence="1" id="KW-1015">Disulfide bond</keyword>
<dbReference type="OMA" id="EDGPCAY"/>
<proteinExistence type="predicted"/>
<sequence length="164" mass="16971">MPRQRSNAPPNSGYARNRSSSASSSRSGFTPFTSGSRNKNLPAVQPKKAETKPAPAPAAAPSSGRSTGDVMKDMAATAAGVAVGSAVGHAVGAGITGAFSGGGKAAAAAEQPAAEQKRPSELVEEGPCAFEIRQFLKCSEENTDLNVCHDFNEAMKRCRQRYNT</sequence>
<accession>A0A484BUC9</accession>
<feature type="compositionally biased region" description="Low complexity" evidence="2">
    <location>
        <begin position="11"/>
        <end position="28"/>
    </location>
</feature>
<dbReference type="InterPro" id="IPR055304">
    <property type="entry name" value="CHCHD2/10-like"/>
</dbReference>
<evidence type="ECO:0000313" key="4">
    <source>
        <dbReference type="EMBL" id="TDG52303.1"/>
    </source>
</evidence>
<dbReference type="GO" id="GO:0007005">
    <property type="term" value="P:mitochondrion organization"/>
    <property type="evidence" value="ECO:0007669"/>
    <property type="project" value="InterPro"/>
</dbReference>
<dbReference type="GO" id="GO:0005739">
    <property type="term" value="C:mitochondrion"/>
    <property type="evidence" value="ECO:0007669"/>
    <property type="project" value="TreeGrafter"/>
</dbReference>
<dbReference type="PANTHER" id="PTHR13523">
    <property type="entry name" value="COILED-COIL-HELIX-COILED-COIL-HELIX DOMAIN CONTAINING 2/NUR77"/>
    <property type="match status" value="1"/>
</dbReference>
<feature type="compositionally biased region" description="Low complexity" evidence="2">
    <location>
        <begin position="105"/>
        <end position="114"/>
    </location>
</feature>
<evidence type="ECO:0000313" key="5">
    <source>
        <dbReference type="Proteomes" id="UP000295192"/>
    </source>
</evidence>
<evidence type="ECO:0000256" key="1">
    <source>
        <dbReference type="ARBA" id="ARBA00023157"/>
    </source>
</evidence>
<dbReference type="Pfam" id="PF06747">
    <property type="entry name" value="CHCH"/>
    <property type="match status" value="1"/>
</dbReference>
<comment type="caution">
    <text evidence="4">The sequence shown here is derived from an EMBL/GenBank/DDBJ whole genome shotgun (WGS) entry which is preliminary data.</text>
</comment>
<dbReference type="AlphaFoldDB" id="A0A484BUC9"/>
<dbReference type="EMBL" id="LSRL02000004">
    <property type="protein sequence ID" value="TDG52303.1"/>
    <property type="molecule type" value="Genomic_DNA"/>
</dbReference>
<reference evidence="4 5" key="1">
    <citation type="journal article" date="2019" name="J. Hered.">
        <title>An Improved Genome Assembly for Drosophila navojoa, the Basal Species in the mojavensis Cluster.</title>
        <authorList>
            <person name="Vanderlinde T."/>
            <person name="Dupim E.G."/>
            <person name="Nazario-Yepiz N.O."/>
            <person name="Carvalho A.B."/>
        </authorList>
    </citation>
    <scope>NUCLEOTIDE SEQUENCE [LARGE SCALE GENOMIC DNA]</scope>
    <source>
        <strain evidence="4">Navoj_Jal97</strain>
        <tissue evidence="4">Whole organism</tissue>
    </source>
</reference>
<dbReference type="PROSITE" id="PS51808">
    <property type="entry name" value="CHCH"/>
    <property type="match status" value="1"/>
</dbReference>
<dbReference type="STRING" id="7232.A0A484BUC9"/>
<feature type="domain" description="CHCH" evidence="3">
    <location>
        <begin position="128"/>
        <end position="161"/>
    </location>
</feature>
<feature type="compositionally biased region" description="Polar residues" evidence="2">
    <location>
        <begin position="30"/>
        <end position="39"/>
    </location>
</feature>
<name>A0A484BUC9_DRONA</name>
<organism evidence="4 5">
    <name type="scientific">Drosophila navojoa</name>
    <name type="common">Fruit fly</name>
    <dbReference type="NCBI Taxonomy" id="7232"/>
    <lineage>
        <taxon>Eukaryota</taxon>
        <taxon>Metazoa</taxon>
        <taxon>Ecdysozoa</taxon>
        <taxon>Arthropoda</taxon>
        <taxon>Hexapoda</taxon>
        <taxon>Insecta</taxon>
        <taxon>Pterygota</taxon>
        <taxon>Neoptera</taxon>
        <taxon>Endopterygota</taxon>
        <taxon>Diptera</taxon>
        <taxon>Brachycera</taxon>
        <taxon>Muscomorpha</taxon>
        <taxon>Ephydroidea</taxon>
        <taxon>Drosophilidae</taxon>
        <taxon>Drosophila</taxon>
    </lineage>
</organism>
<evidence type="ECO:0000259" key="3">
    <source>
        <dbReference type="Pfam" id="PF06747"/>
    </source>
</evidence>
<protein>
    <recommendedName>
        <fullName evidence="3">CHCH domain-containing protein</fullName>
    </recommendedName>
</protein>
<feature type="region of interest" description="Disordered" evidence="2">
    <location>
        <begin position="99"/>
        <end position="122"/>
    </location>
</feature>
<keyword evidence="5" id="KW-1185">Reference proteome</keyword>
<feature type="region of interest" description="Disordered" evidence="2">
    <location>
        <begin position="1"/>
        <end position="71"/>
    </location>
</feature>
<dbReference type="GO" id="GO:0005634">
    <property type="term" value="C:nucleus"/>
    <property type="evidence" value="ECO:0007669"/>
    <property type="project" value="TreeGrafter"/>
</dbReference>
<dbReference type="PANTHER" id="PTHR13523:SF2">
    <property type="entry name" value="COILED-COIL-HELIX-COILED-COIL-HELIX DOMAIN CONTAINING 2, ISOFORM A-RELATED"/>
    <property type="match status" value="1"/>
</dbReference>
<dbReference type="Proteomes" id="UP000295192">
    <property type="component" value="Unassembled WGS sequence"/>
</dbReference>
<gene>
    <name evidence="4" type="ORF">AWZ03_001133</name>
</gene>